<feature type="binding site" evidence="11">
    <location>
        <position position="477"/>
    </location>
    <ligand>
        <name>Mn(2+)</name>
        <dbReference type="ChEBI" id="CHEBI:29035"/>
    </ligand>
</feature>
<dbReference type="CDD" id="cd16015">
    <property type="entry name" value="LTA_synthase"/>
    <property type="match status" value="1"/>
</dbReference>
<dbReference type="PANTHER" id="PTHR47371">
    <property type="entry name" value="LIPOTEICHOIC ACID SYNTHASE"/>
    <property type="match status" value="1"/>
</dbReference>
<comment type="pathway">
    <text evidence="2">Cell wall biogenesis; lipoteichoic acid biosynthesis.</text>
</comment>
<evidence type="ECO:0000256" key="13">
    <source>
        <dbReference type="SAM" id="Phobius"/>
    </source>
</evidence>
<keyword evidence="16" id="KW-0808">Transferase</keyword>
<dbReference type="Proteomes" id="UP000270190">
    <property type="component" value="Unassembled WGS sequence"/>
</dbReference>
<dbReference type="KEGG" id="bths:CNY62_08540"/>
<feature type="binding site" evidence="10">
    <location>
        <position position="418"/>
    </location>
    <ligand>
        <name>substrate</name>
    </ligand>
</feature>
<feature type="region of interest" description="Disordered" evidence="12">
    <location>
        <begin position="636"/>
        <end position="657"/>
    </location>
</feature>
<evidence type="ECO:0000256" key="11">
    <source>
        <dbReference type="PIRSR" id="PIRSR005091-3"/>
    </source>
</evidence>
<feature type="active site" evidence="9">
    <location>
        <position position="303"/>
    </location>
</feature>
<name>A0A1D2LX46_BROTH</name>
<evidence type="ECO:0000313" key="15">
    <source>
        <dbReference type="EMBL" id="ATF26425.1"/>
    </source>
</evidence>
<feature type="transmembrane region" description="Helical" evidence="13">
    <location>
        <begin position="73"/>
        <end position="94"/>
    </location>
</feature>
<dbReference type="STRING" id="2756.BFR44_08820"/>
<dbReference type="GeneID" id="66536862"/>
<keyword evidence="6 13" id="KW-1133">Transmembrane helix</keyword>
<organism evidence="15 17">
    <name type="scientific">Brochothrix thermosphacta</name>
    <name type="common">Microbacterium thermosphactum</name>
    <dbReference type="NCBI Taxonomy" id="2756"/>
    <lineage>
        <taxon>Bacteria</taxon>
        <taxon>Bacillati</taxon>
        <taxon>Bacillota</taxon>
        <taxon>Bacilli</taxon>
        <taxon>Bacillales</taxon>
        <taxon>Listeriaceae</taxon>
        <taxon>Brochothrix</taxon>
    </lineage>
</organism>
<dbReference type="EMBL" id="CP023483">
    <property type="protein sequence ID" value="ATF26425.1"/>
    <property type="molecule type" value="Genomic_DNA"/>
</dbReference>
<evidence type="ECO:0000256" key="10">
    <source>
        <dbReference type="PIRSR" id="PIRSR005091-2"/>
    </source>
</evidence>
<feature type="binding site" evidence="11">
    <location>
        <position position="478"/>
    </location>
    <ligand>
        <name>Mn(2+)</name>
        <dbReference type="ChEBI" id="CHEBI:29035"/>
    </ligand>
</feature>
<dbReference type="InterPro" id="IPR017850">
    <property type="entry name" value="Alkaline_phosphatase_core_sf"/>
</dbReference>
<dbReference type="AlphaFoldDB" id="A0A1D2LX46"/>
<feature type="binding site" evidence="11">
    <location>
        <position position="303"/>
    </location>
    <ligand>
        <name>Mn(2+)</name>
        <dbReference type="ChEBI" id="CHEBI:29035"/>
    </ligand>
</feature>
<dbReference type="GO" id="GO:0016740">
    <property type="term" value="F:transferase activity"/>
    <property type="evidence" value="ECO:0007669"/>
    <property type="project" value="UniProtKB-KW"/>
</dbReference>
<accession>A0A1D2LX46</accession>
<reference evidence="15 17" key="1">
    <citation type="submission" date="2017-09" db="EMBL/GenBank/DDBJ databases">
        <title>Complete Genome Sequences of Two Strains of the Meat Spoilage Bacterium Brochothrix thermosphacta Isolated from Ground Chicken.</title>
        <authorList>
            <person name="Paoli G.C."/>
            <person name="Wijey C."/>
            <person name="Chen C.-Y."/>
            <person name="Nguyen L."/>
            <person name="Yan X."/>
            <person name="Irwin P.L."/>
        </authorList>
    </citation>
    <scope>NUCLEOTIDE SEQUENCE [LARGE SCALE GENOMIC DNA]</scope>
    <source>
        <strain evidence="15 17">BI</strain>
    </source>
</reference>
<dbReference type="PANTHER" id="PTHR47371:SF3">
    <property type="entry name" value="PHOSPHOGLYCEROL TRANSFERASE I"/>
    <property type="match status" value="1"/>
</dbReference>
<dbReference type="Pfam" id="PF00884">
    <property type="entry name" value="Sulfatase"/>
    <property type="match status" value="1"/>
</dbReference>
<evidence type="ECO:0000259" key="14">
    <source>
        <dbReference type="Pfam" id="PF00884"/>
    </source>
</evidence>
<feature type="compositionally biased region" description="Basic and acidic residues" evidence="12">
    <location>
        <begin position="648"/>
        <end position="657"/>
    </location>
</feature>
<gene>
    <name evidence="16" type="primary">ltaSB</name>
    <name evidence="16" type="ORF">BTBSAS_10149</name>
    <name evidence="15" type="ORF">CNY62_08540</name>
</gene>
<reference evidence="18" key="2">
    <citation type="submission" date="2018-04" db="EMBL/GenBank/DDBJ databases">
        <authorList>
            <person name="Illikoud N."/>
        </authorList>
    </citation>
    <scope>NUCLEOTIDE SEQUENCE [LARGE SCALE GENOMIC DNA]</scope>
</reference>
<comment type="subcellular location">
    <subcellularLocation>
        <location evidence="1">Cell membrane</location>
        <topology evidence="1">Multi-pass membrane protein</topology>
    </subcellularLocation>
</comment>
<reference evidence="16" key="3">
    <citation type="submission" date="2018-04" db="EMBL/GenBank/DDBJ databases">
        <authorList>
            <person name="Go L.Y."/>
            <person name="Mitchell J.A."/>
        </authorList>
    </citation>
    <scope>NUCLEOTIDE SEQUENCE</scope>
    <source>
        <strain evidence="16">BSAS1 3</strain>
    </source>
</reference>
<evidence type="ECO:0000256" key="2">
    <source>
        <dbReference type="ARBA" id="ARBA00004936"/>
    </source>
</evidence>
<evidence type="ECO:0000313" key="18">
    <source>
        <dbReference type="Proteomes" id="UP000270190"/>
    </source>
</evidence>
<dbReference type="InterPro" id="IPR012160">
    <property type="entry name" value="LtaS-like"/>
</dbReference>
<dbReference type="Proteomes" id="UP000243591">
    <property type="component" value="Chromosome"/>
</dbReference>
<evidence type="ECO:0000256" key="8">
    <source>
        <dbReference type="PIRNR" id="PIRNR005091"/>
    </source>
</evidence>
<feature type="transmembrane region" description="Helical" evidence="13">
    <location>
        <begin position="128"/>
        <end position="147"/>
    </location>
</feature>
<keyword evidence="5 13" id="KW-0812">Transmembrane</keyword>
<dbReference type="InterPro" id="IPR050448">
    <property type="entry name" value="OpgB/LTA_synthase_biosynth"/>
</dbReference>
<evidence type="ECO:0000313" key="17">
    <source>
        <dbReference type="Proteomes" id="UP000243591"/>
    </source>
</evidence>
<evidence type="ECO:0000256" key="3">
    <source>
        <dbReference type="ARBA" id="ARBA00009983"/>
    </source>
</evidence>
<evidence type="ECO:0000256" key="7">
    <source>
        <dbReference type="ARBA" id="ARBA00023136"/>
    </source>
</evidence>
<dbReference type="Gene3D" id="3.40.720.10">
    <property type="entry name" value="Alkaline Phosphatase, subunit A"/>
    <property type="match status" value="1"/>
</dbReference>
<evidence type="ECO:0000256" key="5">
    <source>
        <dbReference type="ARBA" id="ARBA00022692"/>
    </source>
</evidence>
<keyword evidence="4 8" id="KW-1003">Cell membrane</keyword>
<feature type="transmembrane region" description="Helical" evidence="13">
    <location>
        <begin position="47"/>
        <end position="66"/>
    </location>
</feature>
<feature type="binding site" evidence="11">
    <location>
        <position position="259"/>
    </location>
    <ligand>
        <name>Mn(2+)</name>
        <dbReference type="ChEBI" id="CHEBI:29035"/>
    </ligand>
</feature>
<dbReference type="RefSeq" id="WP_029090687.1">
    <property type="nucleotide sequence ID" value="NZ_CBCPKC010000003.1"/>
</dbReference>
<evidence type="ECO:0000256" key="9">
    <source>
        <dbReference type="PIRSR" id="PIRSR005091-1"/>
    </source>
</evidence>
<dbReference type="GO" id="GO:0046872">
    <property type="term" value="F:metal ion binding"/>
    <property type="evidence" value="ECO:0007669"/>
    <property type="project" value="UniProtKB-KW"/>
</dbReference>
<evidence type="ECO:0000256" key="4">
    <source>
        <dbReference type="ARBA" id="ARBA00022475"/>
    </source>
</evidence>
<dbReference type="InterPro" id="IPR000917">
    <property type="entry name" value="Sulfatase_N"/>
</dbReference>
<keyword evidence="17" id="KW-1185">Reference proteome</keyword>
<feature type="transmembrane region" description="Helical" evidence="13">
    <location>
        <begin position="12"/>
        <end position="32"/>
    </location>
</feature>
<feature type="domain" description="Sulfatase N-terminal" evidence="14">
    <location>
        <begin position="251"/>
        <end position="542"/>
    </location>
</feature>
<sequence length="657" mass="74334">MISFKNKKQFSSAILFCSIAVIMFWVKSYITYSTAFNLGIENGAQKFLLLLNPLSATLFFLGLGLFAKGRRAFIWIIIADFLLSLLLYCNVVYYREFSDFITVPTMLQSNNLGDMGGSIVALMRPADFLVFTDVVILILLLVFKVFVPNREVRVRPRKTVGILTLAIAVFAANLSLAEIDRPQLLTRGFDNNYLVKYLGMTNFMLFDTYRTAKSTKEKASASGTDTQQALDFTKKNYAEPNSKYFGVAKNKNVIYIHLESFQQYLIDFKLNGEEVTPTINKFFHDKETIAFDNYFHQVGQGKTSDAEMMLENSLYGLASGSAFTSKGNNVYQSQPAILGQHGYDSAVFHGNTRSFWNRDAIYKEFGIKNFFDSSYYDMNENDTLNYGLKDKPFFKESIPMLETLKQPFYAKFITLSNHFPYPISEEDATIKPATSGDSTVDSSFQTARYLDEAVKQFMTYLKKSGLYDNSVIVMYGDHYGTSENRSSALGEVLGNDDVTPFDVAQLQRVPFMVHVPGVKGFVDHSYGGQIDTLPTVLHLLGIDSKDYLQFGTDMLSKQHNQTVPFRNGNFVSDKVSYINGVFYDQKTGAVIPSDKVTDEMKAQHNYVNNSLGFSDKVLQQDLLRFYTPKGFKATDRSDYNYNHQTGDPIKKTTSNED</sequence>
<evidence type="ECO:0000313" key="16">
    <source>
        <dbReference type="EMBL" id="SPP25827.1"/>
    </source>
</evidence>
<comment type="similarity">
    <text evidence="3 8">Belongs to the LTA synthase family.</text>
</comment>
<dbReference type="OrthoDB" id="5901192at2"/>
<evidence type="ECO:0000256" key="12">
    <source>
        <dbReference type="SAM" id="MobiDB-lite"/>
    </source>
</evidence>
<dbReference type="Gene3D" id="3.30.1120.170">
    <property type="match status" value="1"/>
</dbReference>
<dbReference type="EC" id="2.7.8.-" evidence="16"/>
<evidence type="ECO:0000256" key="1">
    <source>
        <dbReference type="ARBA" id="ARBA00004651"/>
    </source>
</evidence>
<feature type="transmembrane region" description="Helical" evidence="13">
    <location>
        <begin position="159"/>
        <end position="177"/>
    </location>
</feature>
<keyword evidence="7 8" id="KW-0472">Membrane</keyword>
<keyword evidence="10" id="KW-0479">Metal-binding</keyword>
<keyword evidence="10" id="KW-0464">Manganese</keyword>
<evidence type="ECO:0000256" key="6">
    <source>
        <dbReference type="ARBA" id="ARBA00022989"/>
    </source>
</evidence>
<dbReference type="SUPFAM" id="SSF53649">
    <property type="entry name" value="Alkaline phosphatase-like"/>
    <property type="match status" value="1"/>
</dbReference>
<proteinExistence type="inferred from homology"/>
<protein>
    <submittedName>
        <fullName evidence="15 16">Lipoteichoic acid synthase</fullName>
        <ecNumber evidence="16">2.7.8.-</ecNumber>
    </submittedName>
</protein>
<dbReference type="GO" id="GO:0005886">
    <property type="term" value="C:plasma membrane"/>
    <property type="evidence" value="ECO:0007669"/>
    <property type="project" value="UniProtKB-SubCell"/>
</dbReference>
<dbReference type="EMBL" id="OUNC01000001">
    <property type="protein sequence ID" value="SPP25827.1"/>
    <property type="molecule type" value="Genomic_DNA"/>
</dbReference>
<dbReference type="PIRSF" id="PIRSF005091">
    <property type="entry name" value="Mmb_sulf_HI1246"/>
    <property type="match status" value="1"/>
</dbReference>